<organism evidence="1 2">
    <name type="scientific">Cytobacillus firmus DS1</name>
    <dbReference type="NCBI Taxonomy" id="1307436"/>
    <lineage>
        <taxon>Bacteria</taxon>
        <taxon>Bacillati</taxon>
        <taxon>Bacillota</taxon>
        <taxon>Bacilli</taxon>
        <taxon>Bacillales</taxon>
        <taxon>Bacillaceae</taxon>
        <taxon>Cytobacillus</taxon>
    </lineage>
</organism>
<dbReference type="OrthoDB" id="9993146at2"/>
<dbReference type="EMBL" id="APVL01000025">
    <property type="protein sequence ID" value="EWG08965.1"/>
    <property type="molecule type" value="Genomic_DNA"/>
</dbReference>
<gene>
    <name evidence="1" type="ORF">PBF_21568</name>
</gene>
<name>W7KN96_CYTFI</name>
<accession>W7KN96</accession>
<sequence length="137" mass="16064">MNIKLNNKYHNMLLNHPQENEELFKDKDLSYLQSVGLEIIRHGIISIKGFSHSFLIDENPQLYRTIIFAVNDVLENIPDRHNFHDKQLLLQYINEFIAFSTNLEKVLVQEGLIHDARITSLIHLIEFGNDLLNIRKS</sequence>
<comment type="caution">
    <text evidence="1">The sequence shown here is derived from an EMBL/GenBank/DDBJ whole genome shotgun (WGS) entry which is preliminary data.</text>
</comment>
<protein>
    <submittedName>
        <fullName evidence="1">Uncharacterized protein</fullName>
    </submittedName>
</protein>
<evidence type="ECO:0000313" key="1">
    <source>
        <dbReference type="EMBL" id="EWG08965.1"/>
    </source>
</evidence>
<dbReference type="Proteomes" id="UP000019270">
    <property type="component" value="Unassembled WGS sequence"/>
</dbReference>
<evidence type="ECO:0000313" key="2">
    <source>
        <dbReference type="Proteomes" id="UP000019270"/>
    </source>
</evidence>
<proteinExistence type="predicted"/>
<reference evidence="1 2" key="2">
    <citation type="journal article" date="2016" name="Sci. Rep.">
        <title>A novel serine protease, Sep1, from Bacillus firmus DS-1 has nematicidal activity and degrades multiple intestinal-associated nematode proteins.</title>
        <authorList>
            <person name="Geng C."/>
            <person name="Nie X."/>
            <person name="Tang Z."/>
            <person name="Zhang Y."/>
            <person name="Lin J."/>
            <person name="Sun M."/>
            <person name="Peng D."/>
        </authorList>
    </citation>
    <scope>NUCLEOTIDE SEQUENCE [LARGE SCALE GENOMIC DNA]</scope>
    <source>
        <strain evidence="1 2">DS1</strain>
    </source>
</reference>
<dbReference type="AlphaFoldDB" id="W7KN96"/>
<reference evidence="2" key="1">
    <citation type="submission" date="2013-03" db="EMBL/GenBank/DDBJ databases">
        <title>Draft genome sequence of Bacillus firmus DS1.</title>
        <authorList>
            <person name="Peng D."/>
            <person name="Zhu L."/>
            <person name="Sun M."/>
        </authorList>
    </citation>
    <scope>NUCLEOTIDE SEQUENCE [LARGE SCALE GENOMIC DNA]</scope>
    <source>
        <strain evidence="2">DS1</strain>
    </source>
</reference>
<dbReference type="RefSeq" id="WP_035332676.1">
    <property type="nucleotide sequence ID" value="NZ_APVL01000025.1"/>
</dbReference>